<dbReference type="AlphaFoldDB" id="A0A1A9UYM3"/>
<accession>A0A1A9UYM3</accession>
<dbReference type="EnsemblMetazoa" id="GAUT019928-RA">
    <property type="protein sequence ID" value="GAUT019928-PA"/>
    <property type="gene ID" value="GAUT019928"/>
</dbReference>
<evidence type="ECO:0000313" key="1">
    <source>
        <dbReference type="EnsemblMetazoa" id="GAUT019928-PA"/>
    </source>
</evidence>
<proteinExistence type="predicted"/>
<reference evidence="1" key="1">
    <citation type="submission" date="2020-05" db="UniProtKB">
        <authorList>
            <consortium name="EnsemblMetazoa"/>
        </authorList>
    </citation>
    <scope>IDENTIFICATION</scope>
    <source>
        <strain evidence="1">TTRI</strain>
    </source>
</reference>
<sequence length="212" mass="24551">MALAEQMADQTCRGNDEKYFSFFRDFKNTHIRGERTRISCGPLLNIFRGILTLFNNFPQNQIQEYSWLRYPAIGILKCSLESLRSVARRNGGWMSSLNRQQIEEENVSRGDDLLPANAIESDLTYQNTFTNENDDELRDFPQEINEIQRKTVVISHMFDCLWYVLLSSVVKDYHQPAAAFYCMASNNEKSFMSATNRCSFLNTSDDLALSFM</sequence>
<keyword evidence="2" id="KW-1185">Reference proteome</keyword>
<dbReference type="Proteomes" id="UP000078200">
    <property type="component" value="Unassembled WGS sequence"/>
</dbReference>
<name>A0A1A9UYM3_GLOAU</name>
<evidence type="ECO:0000313" key="2">
    <source>
        <dbReference type="Proteomes" id="UP000078200"/>
    </source>
</evidence>
<protein>
    <submittedName>
        <fullName evidence="1">Uncharacterized protein</fullName>
    </submittedName>
</protein>
<organism evidence="1 2">
    <name type="scientific">Glossina austeni</name>
    <name type="common">Savannah tsetse fly</name>
    <dbReference type="NCBI Taxonomy" id="7395"/>
    <lineage>
        <taxon>Eukaryota</taxon>
        <taxon>Metazoa</taxon>
        <taxon>Ecdysozoa</taxon>
        <taxon>Arthropoda</taxon>
        <taxon>Hexapoda</taxon>
        <taxon>Insecta</taxon>
        <taxon>Pterygota</taxon>
        <taxon>Neoptera</taxon>
        <taxon>Endopterygota</taxon>
        <taxon>Diptera</taxon>
        <taxon>Brachycera</taxon>
        <taxon>Muscomorpha</taxon>
        <taxon>Hippoboscoidea</taxon>
        <taxon>Glossinidae</taxon>
        <taxon>Glossina</taxon>
    </lineage>
</organism>
<dbReference type="VEuPathDB" id="VectorBase:GAUT019928"/>